<evidence type="ECO:0000256" key="1">
    <source>
        <dbReference type="SAM" id="MobiDB-lite"/>
    </source>
</evidence>
<dbReference type="EMBL" id="MCGO01000262">
    <property type="protein sequence ID" value="ORY19998.1"/>
    <property type="molecule type" value="Genomic_DNA"/>
</dbReference>
<reference evidence="2 3" key="1">
    <citation type="submission" date="2016-07" db="EMBL/GenBank/DDBJ databases">
        <title>Pervasive Adenine N6-methylation of Active Genes in Fungi.</title>
        <authorList>
            <consortium name="DOE Joint Genome Institute"/>
            <person name="Mondo S.J."/>
            <person name="Dannebaum R.O."/>
            <person name="Kuo R.C."/>
            <person name="Labutti K."/>
            <person name="Haridas S."/>
            <person name="Kuo A."/>
            <person name="Salamov A."/>
            <person name="Ahrendt S.R."/>
            <person name="Lipzen A."/>
            <person name="Sullivan W."/>
            <person name="Andreopoulos W.B."/>
            <person name="Clum A."/>
            <person name="Lindquist E."/>
            <person name="Daum C."/>
            <person name="Ramamoorthy G.K."/>
            <person name="Gryganskyi A."/>
            <person name="Culley D."/>
            <person name="Magnuson J.K."/>
            <person name="James T.Y."/>
            <person name="O'Malley M.A."/>
            <person name="Stajich J.E."/>
            <person name="Spatafora J.W."/>
            <person name="Visel A."/>
            <person name="Grigoriev I.V."/>
        </authorList>
    </citation>
    <scope>NUCLEOTIDE SEQUENCE [LARGE SCALE GENOMIC DNA]</scope>
    <source>
        <strain evidence="2 3">JEL800</strain>
    </source>
</reference>
<dbReference type="Proteomes" id="UP000193642">
    <property type="component" value="Unassembled WGS sequence"/>
</dbReference>
<organism evidence="2 3">
    <name type="scientific">Rhizoclosmatium globosum</name>
    <dbReference type="NCBI Taxonomy" id="329046"/>
    <lineage>
        <taxon>Eukaryota</taxon>
        <taxon>Fungi</taxon>
        <taxon>Fungi incertae sedis</taxon>
        <taxon>Chytridiomycota</taxon>
        <taxon>Chytridiomycota incertae sedis</taxon>
        <taxon>Chytridiomycetes</taxon>
        <taxon>Chytridiales</taxon>
        <taxon>Chytriomycetaceae</taxon>
        <taxon>Rhizoclosmatium</taxon>
    </lineage>
</organism>
<accession>A0A1Y2ABU5</accession>
<comment type="caution">
    <text evidence="2">The sequence shown here is derived from an EMBL/GenBank/DDBJ whole genome shotgun (WGS) entry which is preliminary data.</text>
</comment>
<keyword evidence="3" id="KW-1185">Reference proteome</keyword>
<dbReference type="OrthoDB" id="2155185at2759"/>
<dbReference type="Gene3D" id="3.80.10.10">
    <property type="entry name" value="Ribonuclease Inhibitor"/>
    <property type="match status" value="1"/>
</dbReference>
<evidence type="ECO:0000313" key="3">
    <source>
        <dbReference type="Proteomes" id="UP000193642"/>
    </source>
</evidence>
<dbReference type="SUPFAM" id="SSF52047">
    <property type="entry name" value="RNI-like"/>
    <property type="match status" value="1"/>
</dbReference>
<sequence>MLEELSHTCVVFNVCVTPILYREIKFHTTLSWAQFMQTISRSSNSRPFPNFIQVIDLSGSPPAETTTSNTEQSPVRAVIQQSHYSCTMRGEKTNILLFFRNLYSVDSAVLGLESFRWCLVPHKNANVVGSASSQYAFCRRRFSDMVASSQKPEVTRDLGSEWTNTWSNYADLLDYNVVSAGPPVLQQQAQAQARFLWQNSRDMYEQVEQVLAAANSSADNETPAGNMLSEIFNSFRPAPTWRSTQLQPLGSAFPMDDGNAPRESSTQVSGTSQSRNTVSSETDFEEFLSAEWSLDTSTFSPVLDKNTMGSNTQAQRIAQRIATLGAQQDQELPRISLKPKHIRPKVISVGSLMELANLCQNLKSLNLAFSHVTPDTYIVETGEYASTIYHSSYVGLTLRKVTAADALAELIRKCVGLVNLDLTGCSWVTSDVVNAAVTANGSLRALNLMECPHLPLPLQKLFIVNEAFELKDLVLQASG</sequence>
<name>A0A1Y2ABU5_9FUNG</name>
<dbReference type="STRING" id="329046.A0A1Y2ABU5"/>
<dbReference type="AlphaFoldDB" id="A0A1Y2ABU5"/>
<gene>
    <name evidence="2" type="ORF">BCR33DRAFT_730655</name>
</gene>
<proteinExistence type="predicted"/>
<evidence type="ECO:0000313" key="2">
    <source>
        <dbReference type="EMBL" id="ORY19998.1"/>
    </source>
</evidence>
<dbReference type="InterPro" id="IPR032675">
    <property type="entry name" value="LRR_dom_sf"/>
</dbReference>
<feature type="compositionally biased region" description="Polar residues" evidence="1">
    <location>
        <begin position="262"/>
        <end position="280"/>
    </location>
</feature>
<feature type="region of interest" description="Disordered" evidence="1">
    <location>
        <begin position="245"/>
        <end position="280"/>
    </location>
</feature>
<evidence type="ECO:0008006" key="4">
    <source>
        <dbReference type="Google" id="ProtNLM"/>
    </source>
</evidence>
<protein>
    <recommendedName>
        <fullName evidence="4">RNI-like protein</fullName>
    </recommendedName>
</protein>